<feature type="domain" description="Myb-like" evidence="6">
    <location>
        <begin position="1"/>
        <end position="52"/>
    </location>
</feature>
<dbReference type="CDD" id="cd00167">
    <property type="entry name" value="SANT"/>
    <property type="match status" value="2"/>
</dbReference>
<feature type="domain" description="HTH myb-type" evidence="7">
    <location>
        <begin position="1"/>
        <end position="56"/>
    </location>
</feature>
<keyword evidence="4" id="KW-0539">Nucleus</keyword>
<dbReference type="GO" id="GO:1902584">
    <property type="term" value="P:positive regulation of response to water deprivation"/>
    <property type="evidence" value="ECO:0007669"/>
    <property type="project" value="UniProtKB-ARBA"/>
</dbReference>
<feature type="domain" description="Myb-like" evidence="6">
    <location>
        <begin position="53"/>
        <end position="100"/>
    </location>
</feature>
<protein>
    <recommendedName>
        <fullName evidence="10">Myb-like DNA-binding protein myb-1</fullName>
    </recommendedName>
</protein>
<gene>
    <name evidence="8" type="ORF">HIM_04809</name>
</gene>
<sequence length="306" mass="34428">MAAHRRGPWSNAEDNYLMQLVQSHGALNWVRIAQTLGSRTPKQCRERYHQNLKPTLNHEPITPEEGMLIERLVQELGKRWAEIARRLHGRSDNAVKNWWNGSQNRRKRLDRRRAVVHPTGLSSQPFAHQDTYRTHIPGQTPTHAFDEDERCPRIPPLPVIRPSGLPLPRSTCPRSPALDSHALHRHVLWGEAPLPSPCSSEPAESDTGSNYTTSPAGTSRGLDQAHYELPPLRTWDTVNTGRARLPSLSSLTPDSGHSMPYPRIQQPTSQDQLITAPNSPSQSQRRFSESSKGDRNPKMRLAALLG</sequence>
<dbReference type="EMBL" id="KQ030515">
    <property type="protein sequence ID" value="KJZ75652.1"/>
    <property type="molecule type" value="Genomic_DNA"/>
</dbReference>
<dbReference type="GO" id="GO:0005634">
    <property type="term" value="C:nucleus"/>
    <property type="evidence" value="ECO:0007669"/>
    <property type="project" value="UniProtKB-SubCell"/>
</dbReference>
<keyword evidence="9" id="KW-1185">Reference proteome</keyword>
<dbReference type="GO" id="GO:0050891">
    <property type="term" value="P:multicellular organismal-level water homeostasis"/>
    <property type="evidence" value="ECO:0007669"/>
    <property type="project" value="UniProtKB-ARBA"/>
</dbReference>
<keyword evidence="3" id="KW-0238">DNA-binding</keyword>
<evidence type="ECO:0008006" key="10">
    <source>
        <dbReference type="Google" id="ProtNLM"/>
    </source>
</evidence>
<dbReference type="SUPFAM" id="SSF46689">
    <property type="entry name" value="Homeodomain-like"/>
    <property type="match status" value="1"/>
</dbReference>
<dbReference type="GO" id="GO:1902806">
    <property type="term" value="P:regulation of cell cycle G1/S phase transition"/>
    <property type="evidence" value="ECO:0007669"/>
    <property type="project" value="UniProtKB-ARBA"/>
</dbReference>
<dbReference type="OrthoDB" id="2143914at2759"/>
<dbReference type="GO" id="GO:0045944">
    <property type="term" value="P:positive regulation of transcription by RNA polymerase II"/>
    <property type="evidence" value="ECO:0007669"/>
    <property type="project" value="TreeGrafter"/>
</dbReference>
<evidence type="ECO:0000256" key="4">
    <source>
        <dbReference type="ARBA" id="ARBA00023242"/>
    </source>
</evidence>
<dbReference type="GO" id="GO:2000037">
    <property type="term" value="P:regulation of stomatal complex patterning"/>
    <property type="evidence" value="ECO:0007669"/>
    <property type="project" value="UniProtKB-ARBA"/>
</dbReference>
<dbReference type="FunFam" id="1.10.10.60:FF:000355">
    <property type="entry name" value="Transcription factor MYB124"/>
    <property type="match status" value="1"/>
</dbReference>
<feature type="region of interest" description="Disordered" evidence="5">
    <location>
        <begin position="142"/>
        <end position="176"/>
    </location>
</feature>
<dbReference type="GO" id="GO:0000978">
    <property type="term" value="F:RNA polymerase II cis-regulatory region sequence-specific DNA binding"/>
    <property type="evidence" value="ECO:0007669"/>
    <property type="project" value="TreeGrafter"/>
</dbReference>
<comment type="subcellular location">
    <subcellularLocation>
        <location evidence="1">Nucleus</location>
    </subcellularLocation>
</comment>
<dbReference type="GO" id="GO:0000278">
    <property type="term" value="P:mitotic cell cycle"/>
    <property type="evidence" value="ECO:0007669"/>
    <property type="project" value="TreeGrafter"/>
</dbReference>
<evidence type="ECO:0000313" key="8">
    <source>
        <dbReference type="EMBL" id="KJZ75652.1"/>
    </source>
</evidence>
<feature type="compositionally biased region" description="Basic and acidic residues" evidence="5">
    <location>
        <begin position="286"/>
        <end position="297"/>
    </location>
</feature>
<accession>A0A0F8A0W3</accession>
<dbReference type="Proteomes" id="UP000054481">
    <property type="component" value="Unassembled WGS sequence"/>
</dbReference>
<dbReference type="InterPro" id="IPR050560">
    <property type="entry name" value="MYB_TF"/>
</dbReference>
<dbReference type="Gene3D" id="1.10.10.60">
    <property type="entry name" value="Homeodomain-like"/>
    <property type="match status" value="2"/>
</dbReference>
<evidence type="ECO:0000256" key="3">
    <source>
        <dbReference type="ARBA" id="ARBA00023125"/>
    </source>
</evidence>
<feature type="compositionally biased region" description="Polar residues" evidence="5">
    <location>
        <begin position="265"/>
        <end position="285"/>
    </location>
</feature>
<dbReference type="PANTHER" id="PTHR45614">
    <property type="entry name" value="MYB PROTEIN-RELATED"/>
    <property type="match status" value="1"/>
</dbReference>
<proteinExistence type="predicted"/>
<dbReference type="PANTHER" id="PTHR45614:SF25">
    <property type="entry name" value="MYB PROTEIN"/>
    <property type="match status" value="1"/>
</dbReference>
<feature type="compositionally biased region" description="Polar residues" evidence="5">
    <location>
        <begin position="206"/>
        <end position="217"/>
    </location>
</feature>
<dbReference type="GO" id="GO:0032875">
    <property type="term" value="P:regulation of DNA endoreduplication"/>
    <property type="evidence" value="ECO:0007669"/>
    <property type="project" value="UniProtKB-ARBA"/>
</dbReference>
<feature type="region of interest" description="Disordered" evidence="5">
    <location>
        <begin position="194"/>
        <end position="223"/>
    </location>
</feature>
<dbReference type="PROSITE" id="PS50090">
    <property type="entry name" value="MYB_LIKE"/>
    <property type="match status" value="2"/>
</dbReference>
<dbReference type="AlphaFoldDB" id="A0A0F8A0W3"/>
<evidence type="ECO:0000256" key="5">
    <source>
        <dbReference type="SAM" id="MobiDB-lite"/>
    </source>
</evidence>
<reference evidence="8 9" key="1">
    <citation type="journal article" date="2014" name="Genome Biol. Evol.">
        <title>Comparative genomics and transcriptomics analyses reveal divergent lifestyle features of nematode endoparasitic fungus Hirsutella minnesotensis.</title>
        <authorList>
            <person name="Lai Y."/>
            <person name="Liu K."/>
            <person name="Zhang X."/>
            <person name="Zhang X."/>
            <person name="Li K."/>
            <person name="Wang N."/>
            <person name="Shu C."/>
            <person name="Wu Y."/>
            <person name="Wang C."/>
            <person name="Bushley K.E."/>
            <person name="Xiang M."/>
            <person name="Liu X."/>
        </authorList>
    </citation>
    <scope>NUCLEOTIDE SEQUENCE [LARGE SCALE GENOMIC DNA]</scope>
    <source>
        <strain evidence="8 9">3608</strain>
    </source>
</reference>
<dbReference type="GO" id="GO:0033993">
    <property type="term" value="P:response to lipid"/>
    <property type="evidence" value="ECO:0007669"/>
    <property type="project" value="UniProtKB-ARBA"/>
</dbReference>
<dbReference type="InterPro" id="IPR017930">
    <property type="entry name" value="Myb_dom"/>
</dbReference>
<dbReference type="Pfam" id="PF00249">
    <property type="entry name" value="Myb_DNA-binding"/>
    <property type="match status" value="2"/>
</dbReference>
<keyword evidence="2" id="KW-0677">Repeat</keyword>
<feature type="region of interest" description="Disordered" evidence="5">
    <location>
        <begin position="245"/>
        <end position="306"/>
    </location>
</feature>
<feature type="domain" description="HTH myb-type" evidence="7">
    <location>
        <begin position="57"/>
        <end position="107"/>
    </location>
</feature>
<evidence type="ECO:0000259" key="6">
    <source>
        <dbReference type="PROSITE" id="PS50090"/>
    </source>
</evidence>
<dbReference type="InterPro" id="IPR009057">
    <property type="entry name" value="Homeodomain-like_sf"/>
</dbReference>
<name>A0A0F8A0W3_9HYPO</name>
<evidence type="ECO:0000259" key="7">
    <source>
        <dbReference type="PROSITE" id="PS51294"/>
    </source>
</evidence>
<dbReference type="PROSITE" id="PS51294">
    <property type="entry name" value="HTH_MYB"/>
    <property type="match status" value="2"/>
</dbReference>
<dbReference type="InterPro" id="IPR001005">
    <property type="entry name" value="SANT/Myb"/>
</dbReference>
<evidence type="ECO:0000256" key="2">
    <source>
        <dbReference type="ARBA" id="ARBA00022737"/>
    </source>
</evidence>
<dbReference type="GO" id="GO:0000981">
    <property type="term" value="F:DNA-binding transcription factor activity, RNA polymerase II-specific"/>
    <property type="evidence" value="ECO:0007669"/>
    <property type="project" value="TreeGrafter"/>
</dbReference>
<evidence type="ECO:0000313" key="9">
    <source>
        <dbReference type="Proteomes" id="UP000054481"/>
    </source>
</evidence>
<dbReference type="SMART" id="SM00717">
    <property type="entry name" value="SANT"/>
    <property type="match status" value="2"/>
</dbReference>
<evidence type="ECO:0000256" key="1">
    <source>
        <dbReference type="ARBA" id="ARBA00004123"/>
    </source>
</evidence>
<dbReference type="GO" id="GO:1901002">
    <property type="term" value="P:positive regulation of response to salt stress"/>
    <property type="evidence" value="ECO:0007669"/>
    <property type="project" value="UniProtKB-ARBA"/>
</dbReference>
<organism evidence="8 9">
    <name type="scientific">Hirsutella minnesotensis 3608</name>
    <dbReference type="NCBI Taxonomy" id="1043627"/>
    <lineage>
        <taxon>Eukaryota</taxon>
        <taxon>Fungi</taxon>
        <taxon>Dikarya</taxon>
        <taxon>Ascomycota</taxon>
        <taxon>Pezizomycotina</taxon>
        <taxon>Sordariomycetes</taxon>
        <taxon>Hypocreomycetidae</taxon>
        <taxon>Hypocreales</taxon>
        <taxon>Ophiocordycipitaceae</taxon>
        <taxon>Hirsutella</taxon>
    </lineage>
</organism>